<gene>
    <name evidence="3" type="ORF">OKA04_20940</name>
</gene>
<dbReference type="EMBL" id="JAPDDS010000015">
    <property type="protein sequence ID" value="MCW1887217.1"/>
    <property type="molecule type" value="Genomic_DNA"/>
</dbReference>
<feature type="signal peptide" evidence="2">
    <location>
        <begin position="1"/>
        <end position="26"/>
    </location>
</feature>
<reference evidence="3 4" key="1">
    <citation type="submission" date="2022-10" db="EMBL/GenBank/DDBJ databases">
        <title>Luteolibacter flavescens strain MCCC 1K03193, whole genome shotgun sequencing project.</title>
        <authorList>
            <person name="Zhao G."/>
            <person name="Shen L."/>
        </authorList>
    </citation>
    <scope>NUCLEOTIDE SEQUENCE [LARGE SCALE GENOMIC DNA]</scope>
    <source>
        <strain evidence="3 4">MCCC 1K03193</strain>
    </source>
</reference>
<evidence type="ECO:0000313" key="4">
    <source>
        <dbReference type="Proteomes" id="UP001207930"/>
    </source>
</evidence>
<evidence type="ECO:0000256" key="2">
    <source>
        <dbReference type="SAM" id="SignalP"/>
    </source>
</evidence>
<evidence type="ECO:0000313" key="3">
    <source>
        <dbReference type="EMBL" id="MCW1887217.1"/>
    </source>
</evidence>
<keyword evidence="4" id="KW-1185">Reference proteome</keyword>
<feature type="chain" id="PRO_5045999945" evidence="2">
    <location>
        <begin position="27"/>
        <end position="147"/>
    </location>
</feature>
<name>A0ABT3FUF8_9BACT</name>
<sequence>MKLVLLFRVVGVLLVASQFTSCAWLADIFKGPGAVMGNPGRNGGGHAEPPTRRPPPSRNPDELPKPNPEPIPGPNPRPEPEPQPQPQPNPKPAPKPPVPTARPVPGKPGFVFSPFNNKLIDVEGMQSGRLVADPHYPAEERMYFRVP</sequence>
<evidence type="ECO:0000256" key="1">
    <source>
        <dbReference type="SAM" id="MobiDB-lite"/>
    </source>
</evidence>
<dbReference type="RefSeq" id="WP_264503172.1">
    <property type="nucleotide sequence ID" value="NZ_JAPDDS010000015.1"/>
</dbReference>
<feature type="compositionally biased region" description="Pro residues" evidence="1">
    <location>
        <begin position="65"/>
        <end position="106"/>
    </location>
</feature>
<feature type="region of interest" description="Disordered" evidence="1">
    <location>
        <begin position="37"/>
        <end position="114"/>
    </location>
</feature>
<dbReference type="Proteomes" id="UP001207930">
    <property type="component" value="Unassembled WGS sequence"/>
</dbReference>
<keyword evidence="2" id="KW-0732">Signal</keyword>
<proteinExistence type="predicted"/>
<protein>
    <submittedName>
        <fullName evidence="3">Uncharacterized protein</fullName>
    </submittedName>
</protein>
<comment type="caution">
    <text evidence="3">The sequence shown here is derived from an EMBL/GenBank/DDBJ whole genome shotgun (WGS) entry which is preliminary data.</text>
</comment>
<organism evidence="3 4">
    <name type="scientific">Luteolibacter flavescens</name>
    <dbReference type="NCBI Taxonomy" id="1859460"/>
    <lineage>
        <taxon>Bacteria</taxon>
        <taxon>Pseudomonadati</taxon>
        <taxon>Verrucomicrobiota</taxon>
        <taxon>Verrucomicrobiia</taxon>
        <taxon>Verrucomicrobiales</taxon>
        <taxon>Verrucomicrobiaceae</taxon>
        <taxon>Luteolibacter</taxon>
    </lineage>
</organism>
<accession>A0ABT3FUF8</accession>